<proteinExistence type="inferred from homology"/>
<keyword evidence="2" id="KW-0645">Protease</keyword>
<dbReference type="Gene3D" id="3.90.226.10">
    <property type="entry name" value="2-enoyl-CoA Hydratase, Chain A, domain 1"/>
    <property type="match status" value="1"/>
</dbReference>
<accession>A0A7S3PGJ9</accession>
<feature type="domain" description="Peptidase S49" evidence="5">
    <location>
        <begin position="83"/>
        <end position="221"/>
    </location>
</feature>
<dbReference type="AlphaFoldDB" id="A0A7S3PGJ9"/>
<organism evidence="6">
    <name type="scientific">Aplanochytrium stocchinoi</name>
    <dbReference type="NCBI Taxonomy" id="215587"/>
    <lineage>
        <taxon>Eukaryota</taxon>
        <taxon>Sar</taxon>
        <taxon>Stramenopiles</taxon>
        <taxon>Bigyra</taxon>
        <taxon>Labyrinthulomycetes</taxon>
        <taxon>Thraustochytrida</taxon>
        <taxon>Thraustochytriidae</taxon>
        <taxon>Aplanochytrium</taxon>
    </lineage>
</organism>
<name>A0A7S3PGJ9_9STRA</name>
<dbReference type="SUPFAM" id="SSF52096">
    <property type="entry name" value="ClpP/crotonase"/>
    <property type="match status" value="1"/>
</dbReference>
<comment type="similarity">
    <text evidence="1">Belongs to the peptidase S49 family.</text>
</comment>
<evidence type="ECO:0000256" key="2">
    <source>
        <dbReference type="ARBA" id="ARBA00022670"/>
    </source>
</evidence>
<dbReference type="Pfam" id="PF01343">
    <property type="entry name" value="Peptidase_S49"/>
    <property type="match status" value="1"/>
</dbReference>
<keyword evidence="3" id="KW-0378">Hydrolase</keyword>
<dbReference type="Gene3D" id="6.20.330.10">
    <property type="match status" value="1"/>
</dbReference>
<dbReference type="PANTHER" id="PTHR42987">
    <property type="entry name" value="PEPTIDASE S49"/>
    <property type="match status" value="1"/>
</dbReference>
<dbReference type="InterPro" id="IPR002142">
    <property type="entry name" value="Peptidase_S49"/>
</dbReference>
<evidence type="ECO:0000256" key="3">
    <source>
        <dbReference type="ARBA" id="ARBA00022801"/>
    </source>
</evidence>
<gene>
    <name evidence="6" type="ORF">ASTO00021_LOCUS9096</name>
</gene>
<dbReference type="GO" id="GO:0008236">
    <property type="term" value="F:serine-type peptidase activity"/>
    <property type="evidence" value="ECO:0007669"/>
    <property type="project" value="UniProtKB-KW"/>
</dbReference>
<reference evidence="6" key="1">
    <citation type="submission" date="2021-01" db="EMBL/GenBank/DDBJ databases">
        <authorList>
            <person name="Corre E."/>
            <person name="Pelletier E."/>
            <person name="Niang G."/>
            <person name="Scheremetjew M."/>
            <person name="Finn R."/>
            <person name="Kale V."/>
            <person name="Holt S."/>
            <person name="Cochrane G."/>
            <person name="Meng A."/>
            <person name="Brown T."/>
            <person name="Cohen L."/>
        </authorList>
    </citation>
    <scope>NUCLEOTIDE SEQUENCE</scope>
    <source>
        <strain evidence="6">GSBS06</strain>
    </source>
</reference>
<dbReference type="EMBL" id="HBIN01012098">
    <property type="protein sequence ID" value="CAE0438873.1"/>
    <property type="molecule type" value="Transcribed_RNA"/>
</dbReference>
<keyword evidence="4" id="KW-0720">Serine protease</keyword>
<dbReference type="GO" id="GO:0006508">
    <property type="term" value="P:proteolysis"/>
    <property type="evidence" value="ECO:0007669"/>
    <property type="project" value="UniProtKB-KW"/>
</dbReference>
<dbReference type="InterPro" id="IPR029045">
    <property type="entry name" value="ClpP/crotonase-like_dom_sf"/>
</dbReference>
<dbReference type="PANTHER" id="PTHR42987:SF8">
    <property type="entry name" value="PROTEINASE"/>
    <property type="match status" value="1"/>
</dbReference>
<dbReference type="CDD" id="cd07023">
    <property type="entry name" value="S49_Sppa_N_C"/>
    <property type="match status" value="1"/>
</dbReference>
<evidence type="ECO:0000256" key="1">
    <source>
        <dbReference type="ARBA" id="ARBA00008683"/>
    </source>
</evidence>
<evidence type="ECO:0000256" key="4">
    <source>
        <dbReference type="ARBA" id="ARBA00022825"/>
    </source>
</evidence>
<dbReference type="InterPro" id="IPR047272">
    <property type="entry name" value="S49_SppA_C"/>
</dbReference>
<evidence type="ECO:0000259" key="5">
    <source>
        <dbReference type="Pfam" id="PF01343"/>
    </source>
</evidence>
<evidence type="ECO:0000313" key="6">
    <source>
        <dbReference type="EMBL" id="CAE0438873.1"/>
    </source>
</evidence>
<protein>
    <recommendedName>
        <fullName evidence="5">Peptidase S49 domain-containing protein</fullName>
    </recommendedName>
</protein>
<sequence length="283" mass="31250">MASFFERVFGPRAPTVNVIRFGGTIQASTSPNRKVINLERYLRPLERAFLAKNVKAVALDINSPGGSAAQCNLIWKRIQQLKKKSGVPVIAFVEDVAASGGYFLACSADTIVADENSIVGSIGVVASSFGLQDAIAKLGIERRTHTAGESKSMLDPFVPEKERDVKLLHEALGDIHENFIQVVETSRKDRLRNPKEDELYSGRIWTAKRAKEIGLIDEIGDRYSYCQQNFGEDIKFRIFRPLGTGLFDLPFAASASNPFGANEMIENNLLGLTSSLLTHKYKL</sequence>